<feature type="transmembrane region" description="Helical" evidence="1">
    <location>
        <begin position="35"/>
        <end position="58"/>
    </location>
</feature>
<reference evidence="3" key="1">
    <citation type="journal article" date="2017" name="Curr. Microbiol.">
        <title>Genomic Diversity of Type B3 Bacteriophages of Caulobacter crescentus.</title>
        <authorList>
            <person name="Ash K.T."/>
            <person name="Drake K.M."/>
            <person name="Gibbs W.S."/>
            <person name="Ely B."/>
        </authorList>
    </citation>
    <scope>NUCLEOTIDE SEQUENCE [LARGE SCALE GENOMIC DNA]</scope>
</reference>
<gene>
    <name evidence="2" type="ORF">Ccr32_gp163</name>
</gene>
<organism evidence="2 3">
    <name type="scientific">Caulobacter phage Ccr32</name>
    <dbReference type="NCBI Taxonomy" id="1959738"/>
    <lineage>
        <taxon>Viruses</taxon>
        <taxon>Duplodnaviria</taxon>
        <taxon>Heunggongvirae</taxon>
        <taxon>Uroviricota</taxon>
        <taxon>Caudoviricetes</taxon>
        <taxon>Jeanschmidtviridae</taxon>
        <taxon>Shapirovirus</taxon>
        <taxon>Shapirovirus cbk</taxon>
    </lineage>
</organism>
<keyword evidence="1" id="KW-0812">Transmembrane</keyword>
<feature type="transmembrane region" description="Helical" evidence="1">
    <location>
        <begin position="12"/>
        <end position="29"/>
    </location>
</feature>
<evidence type="ECO:0000256" key="1">
    <source>
        <dbReference type="SAM" id="Phobius"/>
    </source>
</evidence>
<protein>
    <submittedName>
        <fullName evidence="2">Uncharacterized protein</fullName>
    </submittedName>
</protein>
<evidence type="ECO:0000313" key="3">
    <source>
        <dbReference type="Proteomes" id="UP000222485"/>
    </source>
</evidence>
<accession>A0A1V0EDU2</accession>
<dbReference type="EMBL" id="KY555146">
    <property type="protein sequence ID" value="ARB15081.1"/>
    <property type="molecule type" value="Genomic_DNA"/>
</dbReference>
<keyword evidence="1" id="KW-1133">Transmembrane helix</keyword>
<evidence type="ECO:0000313" key="2">
    <source>
        <dbReference type="EMBL" id="ARB15081.1"/>
    </source>
</evidence>
<sequence length="200" mass="21717">MISFIQRHGGLIYPTVLIGTAMNIVASHASPLERAAFFVVALFPSVLIATTLSSLRAAKDAEDLARRRRSLAAKAHEVIWGKTLDHPDLRQADDPNGDWMRLLLAPSGSVIKVLADQLVGARVLRELSERSASHGSTLLHLHNLNLIPHADPTWFRINALAAALTEPDLNPKLVMDILVLVEQALSDAIPAPANLQQETA</sequence>
<keyword evidence="1" id="KW-0472">Membrane</keyword>
<name>A0A1V0EDU2_9CAUD</name>
<proteinExistence type="predicted"/>
<dbReference type="Proteomes" id="UP000222485">
    <property type="component" value="Genome"/>
</dbReference>